<evidence type="ECO:0000313" key="2">
    <source>
        <dbReference type="EMBL" id="GES02757.1"/>
    </source>
</evidence>
<dbReference type="AlphaFoldDB" id="A0A5M3W0W8"/>
<name>A0A5M3W0W8_9ACTN</name>
<proteinExistence type="predicted"/>
<feature type="chain" id="PRO_5024461623" evidence="1">
    <location>
        <begin position="25"/>
        <end position="205"/>
    </location>
</feature>
<reference evidence="2 3" key="1">
    <citation type="submission" date="2019-10" db="EMBL/GenBank/DDBJ databases">
        <title>Whole genome shotgun sequence of Acrocarpospora corrugata NBRC 13972.</title>
        <authorList>
            <person name="Ichikawa N."/>
            <person name="Kimura A."/>
            <person name="Kitahashi Y."/>
            <person name="Komaki H."/>
            <person name="Oguchi A."/>
        </authorList>
    </citation>
    <scope>NUCLEOTIDE SEQUENCE [LARGE SCALE GENOMIC DNA]</scope>
    <source>
        <strain evidence="2 3">NBRC 13972</strain>
    </source>
</reference>
<keyword evidence="3" id="KW-1185">Reference proteome</keyword>
<dbReference type="OrthoDB" id="3524694at2"/>
<dbReference type="EMBL" id="BLAD01000061">
    <property type="protein sequence ID" value="GES02757.1"/>
    <property type="molecule type" value="Genomic_DNA"/>
</dbReference>
<organism evidence="2 3">
    <name type="scientific">Acrocarpospora corrugata</name>
    <dbReference type="NCBI Taxonomy" id="35763"/>
    <lineage>
        <taxon>Bacteria</taxon>
        <taxon>Bacillati</taxon>
        <taxon>Actinomycetota</taxon>
        <taxon>Actinomycetes</taxon>
        <taxon>Streptosporangiales</taxon>
        <taxon>Streptosporangiaceae</taxon>
        <taxon>Acrocarpospora</taxon>
    </lineage>
</organism>
<evidence type="ECO:0000313" key="3">
    <source>
        <dbReference type="Proteomes" id="UP000334990"/>
    </source>
</evidence>
<accession>A0A5M3W0W8</accession>
<feature type="signal peptide" evidence="1">
    <location>
        <begin position="1"/>
        <end position="24"/>
    </location>
</feature>
<gene>
    <name evidence="2" type="ORF">Acor_48230</name>
</gene>
<dbReference type="RefSeq" id="WP_155338966.1">
    <property type="nucleotide sequence ID" value="NZ_BAAABN010000011.1"/>
</dbReference>
<comment type="caution">
    <text evidence="2">The sequence shown here is derived from an EMBL/GenBank/DDBJ whole genome shotgun (WGS) entry which is preliminary data.</text>
</comment>
<sequence length="205" mass="22308">MRLTTALAGAALLLLTPTAIPAQADTAPAASRCFQLPYFGPWGKADFDFGPATVDQLNQHGIRLEGIAPVKVKRKNAGLYMPIGWQQDHIDPCKGVFYPGGFRMVNDATGDQISFERFYLRVDGVYFQVSVNGGPAQELQLGTYRLLEFMPTIATPRPLEGGIGPRVWPFYVGPAWSKAVKKLTGFAPPIGQVLGNLDAVVKYLP</sequence>
<keyword evidence="1" id="KW-0732">Signal</keyword>
<protein>
    <submittedName>
        <fullName evidence="2">Uncharacterized protein</fullName>
    </submittedName>
</protein>
<dbReference type="Proteomes" id="UP000334990">
    <property type="component" value="Unassembled WGS sequence"/>
</dbReference>
<evidence type="ECO:0000256" key="1">
    <source>
        <dbReference type="SAM" id="SignalP"/>
    </source>
</evidence>